<keyword evidence="3" id="KW-1185">Reference proteome</keyword>
<reference evidence="1" key="2">
    <citation type="submission" date="2017-06" db="EMBL/GenBank/DDBJ databases">
        <title>WGS assembly of Brachypodium distachyon.</title>
        <authorList>
            <consortium name="The International Brachypodium Initiative"/>
            <person name="Lucas S."/>
            <person name="Harmon-Smith M."/>
            <person name="Lail K."/>
            <person name="Tice H."/>
            <person name="Grimwood J."/>
            <person name="Bruce D."/>
            <person name="Barry K."/>
            <person name="Shu S."/>
            <person name="Lindquist E."/>
            <person name="Wang M."/>
            <person name="Pitluck S."/>
            <person name="Vogel J.P."/>
            <person name="Garvin D.F."/>
            <person name="Mockler T.C."/>
            <person name="Schmutz J."/>
            <person name="Rokhsar D."/>
            <person name="Bevan M.W."/>
        </authorList>
    </citation>
    <scope>NUCLEOTIDE SEQUENCE</scope>
    <source>
        <strain evidence="1">Bd21</strain>
    </source>
</reference>
<dbReference type="EnsemblPlants" id="PNT65946">
    <property type="protein sequence ID" value="PNT65946"/>
    <property type="gene ID" value="BRADI_3g04705v3"/>
</dbReference>
<protein>
    <recommendedName>
        <fullName evidence="4">F-box associated domain-containing protein</fullName>
    </recommendedName>
</protein>
<evidence type="ECO:0000313" key="2">
    <source>
        <dbReference type="EnsemblPlants" id="PNT65946"/>
    </source>
</evidence>
<name>A0A2K2CV93_BRADI</name>
<evidence type="ECO:0008006" key="4">
    <source>
        <dbReference type="Google" id="ProtNLM"/>
    </source>
</evidence>
<evidence type="ECO:0000313" key="3">
    <source>
        <dbReference type="Proteomes" id="UP000008810"/>
    </source>
</evidence>
<reference evidence="1 2" key="1">
    <citation type="journal article" date="2010" name="Nature">
        <title>Genome sequencing and analysis of the model grass Brachypodium distachyon.</title>
        <authorList>
            <consortium name="International Brachypodium Initiative"/>
        </authorList>
    </citation>
    <scope>NUCLEOTIDE SEQUENCE [LARGE SCALE GENOMIC DNA]</scope>
    <source>
        <strain evidence="1 2">Bd21</strain>
    </source>
</reference>
<dbReference type="AlphaFoldDB" id="A0A2K2CV93"/>
<dbReference type="PANTHER" id="PTHR33186:SF13">
    <property type="entry name" value="OS10G0138300 PROTEIN"/>
    <property type="match status" value="1"/>
</dbReference>
<accession>A0A2K2CV93</accession>
<dbReference type="PANTHER" id="PTHR33186">
    <property type="entry name" value="OS10G0136150 PROTEIN-RELATED"/>
    <property type="match status" value="1"/>
</dbReference>
<dbReference type="Gramene" id="PNT65946">
    <property type="protein sequence ID" value="PNT65946"/>
    <property type="gene ID" value="BRADI_3g04705v3"/>
</dbReference>
<evidence type="ECO:0000313" key="1">
    <source>
        <dbReference type="EMBL" id="PNT65946.1"/>
    </source>
</evidence>
<reference evidence="2" key="3">
    <citation type="submission" date="2018-08" db="UniProtKB">
        <authorList>
            <consortium name="EnsemblPlants"/>
        </authorList>
    </citation>
    <scope>IDENTIFICATION</scope>
    <source>
        <strain evidence="2">cv. Bd21</strain>
    </source>
</reference>
<dbReference type="STRING" id="15368.A0A2K2CV93"/>
<dbReference type="OrthoDB" id="636553at2759"/>
<dbReference type="Proteomes" id="UP000008810">
    <property type="component" value="Chromosome 3"/>
</dbReference>
<organism evidence="1">
    <name type="scientific">Brachypodium distachyon</name>
    <name type="common">Purple false brome</name>
    <name type="synonym">Trachynia distachya</name>
    <dbReference type="NCBI Taxonomy" id="15368"/>
    <lineage>
        <taxon>Eukaryota</taxon>
        <taxon>Viridiplantae</taxon>
        <taxon>Streptophyta</taxon>
        <taxon>Embryophyta</taxon>
        <taxon>Tracheophyta</taxon>
        <taxon>Spermatophyta</taxon>
        <taxon>Magnoliopsida</taxon>
        <taxon>Liliopsida</taxon>
        <taxon>Poales</taxon>
        <taxon>Poaceae</taxon>
        <taxon>BOP clade</taxon>
        <taxon>Pooideae</taxon>
        <taxon>Stipodae</taxon>
        <taxon>Brachypodieae</taxon>
        <taxon>Brachypodium</taxon>
    </lineage>
</organism>
<dbReference type="EMBL" id="CM000882">
    <property type="protein sequence ID" value="PNT65946.1"/>
    <property type="molecule type" value="Genomic_DNA"/>
</dbReference>
<proteinExistence type="predicted"/>
<gene>
    <name evidence="1" type="ORF">BRADI_3g04705v3</name>
</gene>
<sequence length="155" mass="17277">MQFDEGDHRFRILGCRHGLTLIYHASRDQLLVWDPVNGDRHNVDIPPGFNMTETQIHGAVLQAAGDTRHFQVVLVGNDEKQYTRALACTYSSENGAWGNLISTLLPPKPKDCRSRLPTTISLSTPSVLVGDSLYWFLAESSASILEFDLGFNAQF</sequence>
<dbReference type="InParanoid" id="A0A2K2CV93"/>